<dbReference type="PANTHER" id="PTHR31919:SF1">
    <property type="entry name" value="ZINC FINGERS AND HOMEOBOXES PROTEIN 1, ISOFORM 2"/>
    <property type="match status" value="1"/>
</dbReference>
<dbReference type="RefSeq" id="XP_022107968.1">
    <property type="nucleotide sequence ID" value="XM_022252276.1"/>
</dbReference>
<dbReference type="InterPro" id="IPR041404">
    <property type="entry name" value="DUF5588"/>
</dbReference>
<dbReference type="OrthoDB" id="10071859at2759"/>
<accession>A0A8B7ZQX0</accession>
<evidence type="ECO:0000313" key="2">
    <source>
        <dbReference type="RefSeq" id="XP_022107968.1"/>
    </source>
</evidence>
<dbReference type="PANTHER" id="PTHR31919">
    <property type="entry name" value="ZINC FINGERS AND HOMEOBOXES PROTEIN 1, ISOFORM 2"/>
    <property type="match status" value="1"/>
</dbReference>
<dbReference type="InterPro" id="IPR011990">
    <property type="entry name" value="TPR-like_helical_dom_sf"/>
</dbReference>
<dbReference type="AlphaFoldDB" id="A0A8B7ZQX0"/>
<dbReference type="KEGG" id="aplc:110988592"/>
<evidence type="ECO:0000313" key="1">
    <source>
        <dbReference type="Proteomes" id="UP000694845"/>
    </source>
</evidence>
<dbReference type="Proteomes" id="UP000694845">
    <property type="component" value="Unplaced"/>
</dbReference>
<gene>
    <name evidence="2" type="primary">LOC110988592</name>
</gene>
<sequence length="472" mass="52921">MDLGIGSDDELFVELKTRSLREHEVWRPKQCEPEECLFEEVSVDPVIDTTTYTTERAQVWSYQADFLYARRQFDHALALYRKGVAAVPTRYVLLRRLFIEGAARCCVHLAEHGQALQMAKLLLDESLTLEHRMTARSLLATVHAAAGNQQDAIGSLHICIQWQRSNVHFWLKLAEAYSALYRQPQPASHYHCTDHAQSCTTGTNCSKEPGPANQVGATCSGNSAFPHTCTSGATTRTTDIPSKNVGKCVCLKWYANKKDNRLPIQISNIDSCYHARNAYTYSSCLPTSHELLNPADTRMENSNEAFAEGTCGTSLDDKDLSFGDLLNQLDSLAITEQATSAELIDESTQGGLMCNQHRPILLAASCLLRARLLLKSVEHSVASFAKVKNSQLQMQIEQTLRTFHLDTAILEVLHHHARVIFRKGCHRLDEVTMAMEEGGRDDKGKDEASEEECLAMTEFEQRWFPWLVGRNS</sequence>
<organism evidence="1 2">
    <name type="scientific">Acanthaster planci</name>
    <name type="common">Crown-of-thorns starfish</name>
    <dbReference type="NCBI Taxonomy" id="133434"/>
    <lineage>
        <taxon>Eukaryota</taxon>
        <taxon>Metazoa</taxon>
        <taxon>Echinodermata</taxon>
        <taxon>Eleutherozoa</taxon>
        <taxon>Asterozoa</taxon>
        <taxon>Asteroidea</taxon>
        <taxon>Valvatacea</taxon>
        <taxon>Valvatida</taxon>
        <taxon>Acanthasteridae</taxon>
        <taxon>Acanthaster</taxon>
    </lineage>
</organism>
<dbReference type="Gene3D" id="1.25.40.10">
    <property type="entry name" value="Tetratricopeptide repeat domain"/>
    <property type="match status" value="1"/>
</dbReference>
<protein>
    <submittedName>
        <fullName evidence="2">Uncharacterized protein C8orf76 homolog isoform X1</fullName>
    </submittedName>
</protein>
<name>A0A8B7ZQX0_ACAPL</name>
<reference evidence="2" key="1">
    <citation type="submission" date="2025-08" db="UniProtKB">
        <authorList>
            <consortium name="RefSeq"/>
        </authorList>
    </citation>
    <scope>IDENTIFICATION</scope>
</reference>
<proteinExistence type="predicted"/>
<keyword evidence="1" id="KW-1185">Reference proteome</keyword>
<dbReference type="GeneID" id="110988592"/>
<dbReference type="SUPFAM" id="SSF48452">
    <property type="entry name" value="TPR-like"/>
    <property type="match status" value="1"/>
</dbReference>
<dbReference type="Pfam" id="PF17826">
    <property type="entry name" value="DUF5588"/>
    <property type="match status" value="1"/>
</dbReference>